<dbReference type="PRINTS" id="PR00398">
    <property type="entry name" value="STRDHORMONER"/>
</dbReference>
<organism evidence="16 17">
    <name type="scientific">Acanthaster planci</name>
    <name type="common">Crown-of-thorns starfish</name>
    <dbReference type="NCBI Taxonomy" id="133434"/>
    <lineage>
        <taxon>Eukaryota</taxon>
        <taxon>Metazoa</taxon>
        <taxon>Echinodermata</taxon>
        <taxon>Eleutherozoa</taxon>
        <taxon>Asterozoa</taxon>
        <taxon>Asteroidea</taxon>
        <taxon>Valvatacea</taxon>
        <taxon>Valvatida</taxon>
        <taxon>Acanthasteridae</taxon>
        <taxon>Acanthaster</taxon>
    </lineage>
</organism>
<dbReference type="SUPFAM" id="SSF48508">
    <property type="entry name" value="Nuclear receptor ligand-binding domain"/>
    <property type="match status" value="1"/>
</dbReference>
<dbReference type="InterPro" id="IPR001728">
    <property type="entry name" value="ThyrH_rcpt"/>
</dbReference>
<keyword evidence="16" id="KW-1185">Reference proteome</keyword>
<dbReference type="GO" id="GO:0045944">
    <property type="term" value="P:positive regulation of transcription by RNA polymerase II"/>
    <property type="evidence" value="ECO:0007669"/>
    <property type="project" value="TreeGrafter"/>
</dbReference>
<dbReference type="Pfam" id="PF00105">
    <property type="entry name" value="zf-C4"/>
    <property type="match status" value="1"/>
</dbReference>
<feature type="transmembrane region" description="Helical" evidence="13">
    <location>
        <begin position="6"/>
        <end position="26"/>
    </location>
</feature>
<keyword evidence="7 11" id="KW-0238">DNA-binding</keyword>
<dbReference type="GO" id="GO:0030154">
    <property type="term" value="P:cell differentiation"/>
    <property type="evidence" value="ECO:0007669"/>
    <property type="project" value="TreeGrafter"/>
</dbReference>
<feature type="region of interest" description="Disordered" evidence="12">
    <location>
        <begin position="495"/>
        <end position="514"/>
    </location>
</feature>
<dbReference type="InterPro" id="IPR001723">
    <property type="entry name" value="Nuclear_hrmn_rcpt"/>
</dbReference>
<evidence type="ECO:0000259" key="15">
    <source>
        <dbReference type="PROSITE" id="PS51843"/>
    </source>
</evidence>
<comment type="subcellular location">
    <subcellularLocation>
        <location evidence="1 11">Nucleus</location>
    </subcellularLocation>
</comment>
<dbReference type="PANTHER" id="PTHR24082">
    <property type="entry name" value="NUCLEAR HORMONE RECEPTOR"/>
    <property type="match status" value="1"/>
</dbReference>
<dbReference type="GO" id="GO:0009755">
    <property type="term" value="P:hormone-mediated signaling pathway"/>
    <property type="evidence" value="ECO:0007669"/>
    <property type="project" value="TreeGrafter"/>
</dbReference>
<dbReference type="InterPro" id="IPR050234">
    <property type="entry name" value="Nuclear_hormone_rcpt_NR1"/>
</dbReference>
<dbReference type="GO" id="GO:0000122">
    <property type="term" value="P:negative regulation of transcription by RNA polymerase II"/>
    <property type="evidence" value="ECO:0007669"/>
    <property type="project" value="TreeGrafter"/>
</dbReference>
<keyword evidence="9 11" id="KW-0675">Receptor</keyword>
<evidence type="ECO:0000256" key="4">
    <source>
        <dbReference type="ARBA" id="ARBA00022771"/>
    </source>
</evidence>
<dbReference type="InterPro" id="IPR000536">
    <property type="entry name" value="Nucl_hrmn_rcpt_lig-bd"/>
</dbReference>
<dbReference type="Proteomes" id="UP000694845">
    <property type="component" value="Unplaced"/>
</dbReference>
<dbReference type="OrthoDB" id="6081310at2759"/>
<evidence type="ECO:0000256" key="12">
    <source>
        <dbReference type="SAM" id="MobiDB-lite"/>
    </source>
</evidence>
<evidence type="ECO:0000256" key="6">
    <source>
        <dbReference type="ARBA" id="ARBA00023015"/>
    </source>
</evidence>
<keyword evidence="3 11" id="KW-0479">Metal-binding</keyword>
<name>A0A8B7Y6Q9_ACAPL</name>
<dbReference type="InterPro" id="IPR001628">
    <property type="entry name" value="Znf_hrmn_rcpt"/>
</dbReference>
<evidence type="ECO:0000256" key="13">
    <source>
        <dbReference type="SAM" id="Phobius"/>
    </source>
</evidence>
<evidence type="ECO:0000256" key="2">
    <source>
        <dbReference type="ARBA" id="ARBA00008092"/>
    </source>
</evidence>
<evidence type="ECO:0000313" key="16">
    <source>
        <dbReference type="Proteomes" id="UP000694845"/>
    </source>
</evidence>
<dbReference type="SMART" id="SM00430">
    <property type="entry name" value="HOLI"/>
    <property type="match status" value="1"/>
</dbReference>
<evidence type="ECO:0000256" key="9">
    <source>
        <dbReference type="ARBA" id="ARBA00023170"/>
    </source>
</evidence>
<dbReference type="RefSeq" id="XP_022088247.1">
    <property type="nucleotide sequence ID" value="XM_022232555.1"/>
</dbReference>
<dbReference type="Pfam" id="PF00104">
    <property type="entry name" value="Hormone_recep"/>
    <property type="match status" value="1"/>
</dbReference>
<dbReference type="PROSITE" id="PS51843">
    <property type="entry name" value="NR_LBD"/>
    <property type="match status" value="1"/>
</dbReference>
<keyword evidence="8 11" id="KW-0804">Transcription</keyword>
<keyword evidence="13" id="KW-0472">Membrane</keyword>
<evidence type="ECO:0000313" key="17">
    <source>
        <dbReference type="RefSeq" id="XP_022088247.1"/>
    </source>
</evidence>
<accession>A0A8B7Y6Q9</accession>
<dbReference type="PRINTS" id="PR00546">
    <property type="entry name" value="THYROIDHORMR"/>
</dbReference>
<dbReference type="InterPro" id="IPR013088">
    <property type="entry name" value="Znf_NHR/GATA"/>
</dbReference>
<keyword evidence="5 11" id="KW-0862">Zinc</keyword>
<keyword evidence="6 11" id="KW-0805">Transcription regulation</keyword>
<dbReference type="Gene3D" id="3.30.50.10">
    <property type="entry name" value="Erythroid Transcription Factor GATA-1, subunit A"/>
    <property type="match status" value="1"/>
</dbReference>
<evidence type="ECO:0000256" key="3">
    <source>
        <dbReference type="ARBA" id="ARBA00022723"/>
    </source>
</evidence>
<protein>
    <submittedName>
        <fullName evidence="17">Nuclear receptor subfamily 1 group D member 1-like isoform X1</fullName>
    </submittedName>
</protein>
<evidence type="ECO:0000256" key="7">
    <source>
        <dbReference type="ARBA" id="ARBA00023125"/>
    </source>
</evidence>
<gene>
    <name evidence="17" type="primary">LOC110977979</name>
</gene>
<dbReference type="GO" id="GO:0000978">
    <property type="term" value="F:RNA polymerase II cis-regulatory region sequence-specific DNA binding"/>
    <property type="evidence" value="ECO:0007669"/>
    <property type="project" value="TreeGrafter"/>
</dbReference>
<keyword evidence="10 11" id="KW-0539">Nucleus</keyword>
<evidence type="ECO:0000259" key="14">
    <source>
        <dbReference type="PROSITE" id="PS51030"/>
    </source>
</evidence>
<dbReference type="GO" id="GO:0008270">
    <property type="term" value="F:zinc ion binding"/>
    <property type="evidence" value="ECO:0007669"/>
    <property type="project" value="UniProtKB-KW"/>
</dbReference>
<dbReference type="Gene3D" id="1.10.565.10">
    <property type="entry name" value="Retinoid X Receptor"/>
    <property type="match status" value="1"/>
</dbReference>
<evidence type="ECO:0000256" key="11">
    <source>
        <dbReference type="RuleBase" id="RU004334"/>
    </source>
</evidence>
<dbReference type="GeneID" id="110977979"/>
<reference evidence="17" key="1">
    <citation type="submission" date="2025-08" db="UniProtKB">
        <authorList>
            <consortium name="RefSeq"/>
        </authorList>
    </citation>
    <scope>IDENTIFICATION</scope>
</reference>
<dbReference type="GO" id="GO:0004879">
    <property type="term" value="F:nuclear receptor activity"/>
    <property type="evidence" value="ECO:0007669"/>
    <property type="project" value="InterPro"/>
</dbReference>
<keyword evidence="13" id="KW-0812">Transmembrane</keyword>
<keyword evidence="4 11" id="KW-0863">Zinc-finger</keyword>
<dbReference type="PROSITE" id="PS51030">
    <property type="entry name" value="NUCLEAR_REC_DBD_2"/>
    <property type="match status" value="1"/>
</dbReference>
<keyword evidence="13" id="KW-1133">Transmembrane helix</keyword>
<evidence type="ECO:0000256" key="5">
    <source>
        <dbReference type="ARBA" id="ARBA00022833"/>
    </source>
</evidence>
<dbReference type="FunFam" id="3.30.50.10:FF:000003">
    <property type="entry name" value="Nuclear orphan receptor ROR-beta"/>
    <property type="match status" value="1"/>
</dbReference>
<dbReference type="PROSITE" id="PS00031">
    <property type="entry name" value="NUCLEAR_REC_DBD_1"/>
    <property type="match status" value="1"/>
</dbReference>
<dbReference type="InterPro" id="IPR035500">
    <property type="entry name" value="NHR-like_dom_sf"/>
</dbReference>
<proteinExistence type="inferred from homology"/>
<evidence type="ECO:0000256" key="10">
    <source>
        <dbReference type="ARBA" id="ARBA00023242"/>
    </source>
</evidence>
<comment type="similarity">
    <text evidence="2">Belongs to the nuclear hormone receptor family. NR1 subfamily.</text>
</comment>
<dbReference type="GO" id="GO:0005634">
    <property type="term" value="C:nucleus"/>
    <property type="evidence" value="ECO:0007669"/>
    <property type="project" value="UniProtKB-SubCell"/>
</dbReference>
<dbReference type="PRINTS" id="PR00047">
    <property type="entry name" value="STROIDFINGER"/>
</dbReference>
<feature type="domain" description="Nuclear receptor" evidence="14">
    <location>
        <begin position="76"/>
        <end position="151"/>
    </location>
</feature>
<dbReference type="AlphaFoldDB" id="A0A8B7Y6Q9"/>
<dbReference type="SUPFAM" id="SSF57716">
    <property type="entry name" value="Glucocorticoid receptor-like (DNA-binding domain)"/>
    <property type="match status" value="1"/>
</dbReference>
<evidence type="ECO:0000256" key="1">
    <source>
        <dbReference type="ARBA" id="ARBA00004123"/>
    </source>
</evidence>
<dbReference type="KEGG" id="aplc:110977979"/>
<feature type="domain" description="NR LBD" evidence="15">
    <location>
        <begin position="188"/>
        <end position="447"/>
    </location>
</feature>
<dbReference type="CDD" id="cd06916">
    <property type="entry name" value="NR_DBD_like"/>
    <property type="match status" value="1"/>
</dbReference>
<dbReference type="PANTHER" id="PTHR24082:SF473">
    <property type="entry name" value="ECDYSONE-INDUCED PROTEIN 75B, ISOFORM B"/>
    <property type="match status" value="1"/>
</dbReference>
<evidence type="ECO:0000256" key="8">
    <source>
        <dbReference type="ARBA" id="ARBA00023163"/>
    </source>
</evidence>
<dbReference type="SMART" id="SM00399">
    <property type="entry name" value="ZnF_C4"/>
    <property type="match status" value="1"/>
</dbReference>
<sequence length="528" mass="60375">MNHTPALHGIVWSILVKVATLIFLYGTTQTTGWRLMFSKDELARGSLKISTNFEDDLTGMEGLENTAKTAGENELCLPCKVCGDKSSGFHYGVMACEGCKGFFRRSIQKKIDYKCHFSGNCAIERINRNRCQHCRFKKCLAVGMSKESVRIGRYSKRVKQSNMDEIKRLTSKPETPAEREARERHEMEVYTLSQAVLQAHSMTCEYTKEKVEALLQQRDSILMRLNAGEDMNIPPTVDYSKWKPEERSSSKVFAWKVFCEAIMPCTQRVVEFAKCLPGFLTLHQEDQMTLLKQGFFEVWMIYLAPVMLTEERVILLGGDSLFSRDFLAKMETPDLWRHIFEFAAGMHQLQLSDMETALFAAITIMSSDRGGIKEPKQVEDLQEKFLECLRREITRREVKDNHLFAKLLMKMPLLRSTSTLQMETMLRFRMEFPEVTIPLLLAELNNINHEDAEDHFMLPLMSEVLGLNGNSRKRPHDIAERLPLTKITKEGGLFQPPKAVAGVPTQRSPSSSEPEDINMVVTMRTATT</sequence>